<protein>
    <submittedName>
        <fullName evidence="1">Uncharacterized protein</fullName>
    </submittedName>
</protein>
<dbReference type="AlphaFoldDB" id="A0AAV4R2Y5"/>
<organism evidence="1 2">
    <name type="scientific">Caerostris extrusa</name>
    <name type="common">Bark spider</name>
    <name type="synonym">Caerostris bankana</name>
    <dbReference type="NCBI Taxonomy" id="172846"/>
    <lineage>
        <taxon>Eukaryota</taxon>
        <taxon>Metazoa</taxon>
        <taxon>Ecdysozoa</taxon>
        <taxon>Arthropoda</taxon>
        <taxon>Chelicerata</taxon>
        <taxon>Arachnida</taxon>
        <taxon>Araneae</taxon>
        <taxon>Araneomorphae</taxon>
        <taxon>Entelegynae</taxon>
        <taxon>Araneoidea</taxon>
        <taxon>Araneidae</taxon>
        <taxon>Caerostris</taxon>
    </lineage>
</organism>
<evidence type="ECO:0000313" key="1">
    <source>
        <dbReference type="EMBL" id="GIY15832.1"/>
    </source>
</evidence>
<evidence type="ECO:0000313" key="2">
    <source>
        <dbReference type="Proteomes" id="UP001054945"/>
    </source>
</evidence>
<keyword evidence="2" id="KW-1185">Reference proteome</keyword>
<name>A0AAV4R2Y5_CAEEX</name>
<comment type="caution">
    <text evidence="1">The sequence shown here is derived from an EMBL/GenBank/DDBJ whole genome shotgun (WGS) entry which is preliminary data.</text>
</comment>
<dbReference type="Proteomes" id="UP001054945">
    <property type="component" value="Unassembled WGS sequence"/>
</dbReference>
<dbReference type="EMBL" id="BPLR01007288">
    <property type="protein sequence ID" value="GIY15832.1"/>
    <property type="molecule type" value="Genomic_DNA"/>
</dbReference>
<reference evidence="1 2" key="1">
    <citation type="submission" date="2021-06" db="EMBL/GenBank/DDBJ databases">
        <title>Caerostris extrusa draft genome.</title>
        <authorList>
            <person name="Kono N."/>
            <person name="Arakawa K."/>
        </authorList>
    </citation>
    <scope>NUCLEOTIDE SEQUENCE [LARGE SCALE GENOMIC DNA]</scope>
</reference>
<sequence>MLLKIHHQHQSIDSNSFQNTAFFDNRLKREDLSETTAIETKSSLNRKVPRLKILNEAKGGAPFFTYEAEANLKNAGETQRNIRTEISSIFSSSVFRLLDDSACRTNDMFRKENILNETIENSSDVKLHNLYIQKDGIFLYVS</sequence>
<gene>
    <name evidence="1" type="ORF">CEXT_422441</name>
</gene>
<accession>A0AAV4R2Y5</accession>
<proteinExistence type="predicted"/>